<feature type="domain" description="N-acetyltransferase" evidence="1">
    <location>
        <begin position="1"/>
        <end position="151"/>
    </location>
</feature>
<accession>A0A4Y6PS15</accession>
<dbReference type="EMBL" id="CP041186">
    <property type="protein sequence ID" value="QDG50807.1"/>
    <property type="molecule type" value="Genomic_DNA"/>
</dbReference>
<dbReference type="RefSeq" id="WP_141197299.1">
    <property type="nucleotide sequence ID" value="NZ_CP041186.1"/>
</dbReference>
<dbReference type="Gene3D" id="3.40.630.30">
    <property type="match status" value="1"/>
</dbReference>
<reference evidence="2 3" key="1">
    <citation type="submission" date="2019-06" db="EMBL/GenBank/DDBJ databases">
        <title>Persicimonas caeni gen. nov., sp. nov., a predatory bacterium isolated from solar saltern.</title>
        <authorList>
            <person name="Wang S."/>
        </authorList>
    </citation>
    <scope>NUCLEOTIDE SEQUENCE [LARGE SCALE GENOMIC DNA]</scope>
    <source>
        <strain evidence="2 3">YN101</strain>
    </source>
</reference>
<evidence type="ECO:0000313" key="3">
    <source>
        <dbReference type="Proteomes" id="UP000315995"/>
    </source>
</evidence>
<evidence type="ECO:0000313" key="2">
    <source>
        <dbReference type="EMBL" id="QDG50807.1"/>
    </source>
</evidence>
<keyword evidence="3" id="KW-1185">Reference proteome</keyword>
<proteinExistence type="predicted"/>
<gene>
    <name evidence="2" type="ORF">FIV42_08705</name>
</gene>
<protein>
    <recommendedName>
        <fullName evidence="1">N-acetyltransferase domain-containing protein</fullName>
    </recommendedName>
</protein>
<organism evidence="2 3">
    <name type="scientific">Persicimonas caeni</name>
    <dbReference type="NCBI Taxonomy" id="2292766"/>
    <lineage>
        <taxon>Bacteria</taxon>
        <taxon>Deltaproteobacteria</taxon>
        <taxon>Bradymonadales</taxon>
        <taxon>Bradymonadaceae</taxon>
        <taxon>Persicimonas</taxon>
    </lineage>
</organism>
<sequence length="319" mass="35737">MKLTLARPEHAEHVADFYRAIHGPDFPHQEMFSRQTVERLLRDGELAVVIASQNRRIIGCGISFPQAWNQSLEIGTLSVDSIPQRGEVGKALFEAMRRLGFKSYGLVYFRASTERTFKRARKIGATTWGFRPAPGSRDFDKSELLLGFFNPDASAPRVQPPDNLISRLPFAARIVDALPNADQHMEYPKAYPVGEPRGTGMPVISGRVWPTYHSKGNYVSIESSAGRYPIEIIREFTSKVRQKGVSDIRLTLPVNQEQAFIDLLDFGFQPVAYLPGWYLRGSHRFDCVQLVAGLPRVPRGASSFMERAAAKIMDGLAVE</sequence>
<name>A0A4Y6PS15_PERCE</name>
<dbReference type="Proteomes" id="UP000315995">
    <property type="component" value="Chromosome"/>
</dbReference>
<dbReference type="InterPro" id="IPR000182">
    <property type="entry name" value="GNAT_dom"/>
</dbReference>
<accession>A0A5B8Y4C6</accession>
<dbReference type="PROSITE" id="PS51186">
    <property type="entry name" value="GNAT"/>
    <property type="match status" value="1"/>
</dbReference>
<dbReference type="SUPFAM" id="SSF55729">
    <property type="entry name" value="Acyl-CoA N-acyltransferases (Nat)"/>
    <property type="match status" value="1"/>
</dbReference>
<dbReference type="GO" id="GO:0016747">
    <property type="term" value="F:acyltransferase activity, transferring groups other than amino-acyl groups"/>
    <property type="evidence" value="ECO:0007669"/>
    <property type="project" value="InterPro"/>
</dbReference>
<evidence type="ECO:0000259" key="1">
    <source>
        <dbReference type="PROSITE" id="PS51186"/>
    </source>
</evidence>
<dbReference type="OrthoDB" id="5488086at2"/>
<dbReference type="InterPro" id="IPR016181">
    <property type="entry name" value="Acyl_CoA_acyltransferase"/>
</dbReference>
<dbReference type="AlphaFoldDB" id="A0A4Y6PS15"/>